<evidence type="ECO:0000313" key="2">
    <source>
        <dbReference type="Proteomes" id="UP000240638"/>
    </source>
</evidence>
<evidence type="ECO:0000313" key="1">
    <source>
        <dbReference type="EMBL" id="PTB20284.1"/>
    </source>
</evidence>
<dbReference type="Proteomes" id="UP000240638">
    <property type="component" value="Unassembled WGS sequence"/>
</dbReference>
<sequence>MAAHANKYPHQLLGRQQQRVRLRSRWRWCTTVISHFGRRLLDDAIAFYDAVRSLSSALLLFPL</sequence>
<accession>A0A2T3XUU2</accession>
<gene>
    <name evidence="1" type="ORF">C9I57_14555</name>
</gene>
<comment type="caution">
    <text evidence="1">The sequence shown here is derived from an EMBL/GenBank/DDBJ whole genome shotgun (WGS) entry which is preliminary data.</text>
</comment>
<name>A0A2T3XUU2_9BURK</name>
<reference evidence="1 2" key="1">
    <citation type="submission" date="2018-03" db="EMBL/GenBank/DDBJ databases">
        <title>Whole genome analyses suggest that Burkholderia sensu lato contains two further novel genera in the rhizoxinica-symbiotica group Mycetohabitans gen. nov., and Trinickia gen. nov.: implications for the evolution of diazotrophy and nodulation in the Burkholderiaceae.</title>
        <authorList>
            <person name="Estrada De Los Santos P."/>
            <person name="Palmer M."/>
            <person name="Chavez-Ramirez B."/>
            <person name="Steenkamp E.T."/>
            <person name="Hirsch A.M."/>
            <person name="Manyaka P."/>
            <person name="Maluk M."/>
            <person name="Lafos M."/>
            <person name="Crook M."/>
            <person name="Gross E."/>
            <person name="Simon M.F."/>
            <person name="Bueno Dos Reis Junior F."/>
            <person name="Poole P.S."/>
            <person name="Venter S.N."/>
            <person name="James E.K."/>
        </authorList>
    </citation>
    <scope>NUCLEOTIDE SEQUENCE [LARGE SCALE GENOMIC DNA]</scope>
    <source>
        <strain evidence="1 2">JPY-366</strain>
    </source>
</reference>
<proteinExistence type="predicted"/>
<protein>
    <submittedName>
        <fullName evidence="1">Uncharacterized protein</fullName>
    </submittedName>
</protein>
<dbReference type="EMBL" id="PYUC01000006">
    <property type="protein sequence ID" value="PTB20284.1"/>
    <property type="molecule type" value="Genomic_DNA"/>
</dbReference>
<dbReference type="AlphaFoldDB" id="A0A2T3XUU2"/>
<organism evidence="1 2">
    <name type="scientific">Trinickia symbiotica</name>
    <dbReference type="NCBI Taxonomy" id="863227"/>
    <lineage>
        <taxon>Bacteria</taxon>
        <taxon>Pseudomonadati</taxon>
        <taxon>Pseudomonadota</taxon>
        <taxon>Betaproteobacteria</taxon>
        <taxon>Burkholderiales</taxon>
        <taxon>Burkholderiaceae</taxon>
        <taxon>Trinickia</taxon>
    </lineage>
</organism>